<feature type="compositionally biased region" description="Basic and acidic residues" evidence="1">
    <location>
        <begin position="150"/>
        <end position="162"/>
    </location>
</feature>
<dbReference type="AlphaFoldDB" id="A0A2H1WKL1"/>
<feature type="compositionally biased region" description="Basic and acidic residues" evidence="1">
    <location>
        <begin position="36"/>
        <end position="45"/>
    </location>
</feature>
<evidence type="ECO:0000256" key="1">
    <source>
        <dbReference type="SAM" id="MobiDB-lite"/>
    </source>
</evidence>
<accession>A0A2H1WKL1</accession>
<proteinExistence type="predicted"/>
<feature type="region of interest" description="Disordered" evidence="1">
    <location>
        <begin position="1"/>
        <end position="45"/>
    </location>
</feature>
<name>A0A2H1WKL1_SPOFR</name>
<dbReference type="EMBL" id="ODYU01009298">
    <property type="protein sequence ID" value="SOQ53620.1"/>
    <property type="molecule type" value="Genomic_DNA"/>
</dbReference>
<feature type="compositionally biased region" description="Polar residues" evidence="1">
    <location>
        <begin position="25"/>
        <end position="35"/>
    </location>
</feature>
<organism evidence="2">
    <name type="scientific">Spodoptera frugiperda</name>
    <name type="common">Fall armyworm</name>
    <dbReference type="NCBI Taxonomy" id="7108"/>
    <lineage>
        <taxon>Eukaryota</taxon>
        <taxon>Metazoa</taxon>
        <taxon>Ecdysozoa</taxon>
        <taxon>Arthropoda</taxon>
        <taxon>Hexapoda</taxon>
        <taxon>Insecta</taxon>
        <taxon>Pterygota</taxon>
        <taxon>Neoptera</taxon>
        <taxon>Endopterygota</taxon>
        <taxon>Lepidoptera</taxon>
        <taxon>Glossata</taxon>
        <taxon>Ditrysia</taxon>
        <taxon>Noctuoidea</taxon>
        <taxon>Noctuidae</taxon>
        <taxon>Amphipyrinae</taxon>
        <taxon>Spodoptera</taxon>
    </lineage>
</organism>
<protein>
    <submittedName>
        <fullName evidence="2">SFRICE_027628</fullName>
    </submittedName>
</protein>
<gene>
    <name evidence="2" type="ORF">SFRICE_027628</name>
</gene>
<reference evidence="2" key="1">
    <citation type="submission" date="2016-07" db="EMBL/GenBank/DDBJ databases">
        <authorList>
            <person name="Bretaudeau A."/>
        </authorList>
    </citation>
    <scope>NUCLEOTIDE SEQUENCE</scope>
    <source>
        <strain evidence="2">Rice</strain>
        <tissue evidence="2">Whole body</tissue>
    </source>
</reference>
<feature type="compositionally biased region" description="Basic and acidic residues" evidence="1">
    <location>
        <begin position="77"/>
        <end position="115"/>
    </location>
</feature>
<evidence type="ECO:0000313" key="2">
    <source>
        <dbReference type="EMBL" id="SOQ53620.1"/>
    </source>
</evidence>
<feature type="region of interest" description="Disordered" evidence="1">
    <location>
        <begin position="77"/>
        <end position="173"/>
    </location>
</feature>
<feature type="compositionally biased region" description="Polar residues" evidence="1">
    <location>
        <begin position="116"/>
        <end position="135"/>
    </location>
</feature>
<sequence>MRIINAGKRADGSPNGKQSPPPMDTRNTGGVTSNKPKAENEKTEYHQGVLVRVKETLENGTKIIIDALGNVIRINPKEDKEIPKAEKPELTTKVPIKDNEIGKDEVNKTVDKKPETPTSNATAEDTQKNLNATASKTEEELKNKTVPQETEVKTTDDSKAVVDGKNATAPNKVPGDDKLCTDEKPCNKVKIVSKMALKGDECPQGKSRADDGTCPVNELTDHLMVSNRRTPKTSETLEALQVLCQPFGTKEFVGCWGSGD</sequence>